<keyword evidence="4" id="KW-0663">Pyridoxal phosphate</keyword>
<dbReference type="InterPro" id="IPR050087">
    <property type="entry name" value="AON_synthase_class-II"/>
</dbReference>
<dbReference type="InterPro" id="IPR015421">
    <property type="entry name" value="PyrdxlP-dep_Trfase_major"/>
</dbReference>
<dbReference type="InterPro" id="IPR015424">
    <property type="entry name" value="PyrdxlP-dep_Trfase"/>
</dbReference>
<sequence>MSFKSAKESLSKDLAEIKAAGLWKTERIIASEQKHDITLADGSEVINMCANNYLGLANNPEVIQAAKDSYAQWGFGLSSVRFICGTQTLHKTLEARVTEFLGMQDSILYAACFDANTGLFETILGKDDAVISDELNHASIIDGVRLCKAARYRYKNSDMQDLDDKLKQARTAGARRILITTDGVFSMDGTIAQLDKICDLADKYDAMVHHDDCHAVGFMGKTGRGIHEYCGVMDRVDIITGTFGKALGGASGGYTSGRQEIIDLLRQRSRPYLFSNTVAPAICAATIKVLDMLSASTELRDRLQENTRYFRKGMRAAGFEVDKGDHPIVPVMLGDAVLAQKMSQKLLQRGVYAIGFFFPVVPKGKARIRTQISAGHTKEELDTAIGAFATTYAELTN</sequence>
<evidence type="ECO:0000256" key="4">
    <source>
        <dbReference type="ARBA" id="ARBA00022898"/>
    </source>
</evidence>
<gene>
    <name evidence="7" type="ORF">MNBD_GAMMA13-1382</name>
</gene>
<organism evidence="7">
    <name type="scientific">hydrothermal vent metagenome</name>
    <dbReference type="NCBI Taxonomy" id="652676"/>
    <lineage>
        <taxon>unclassified sequences</taxon>
        <taxon>metagenomes</taxon>
        <taxon>ecological metagenomes</taxon>
    </lineage>
</organism>
<dbReference type="HAMAP" id="MF_00985">
    <property type="entry name" value="2am3keto_CoA_ligase"/>
    <property type="match status" value="1"/>
</dbReference>
<keyword evidence="5 7" id="KW-0012">Acyltransferase</keyword>
<comment type="cofactor">
    <cofactor evidence="1">
        <name>pyridoxal 5'-phosphate</name>
        <dbReference type="ChEBI" id="CHEBI:597326"/>
    </cofactor>
</comment>
<dbReference type="Gene3D" id="3.40.640.10">
    <property type="entry name" value="Type I PLP-dependent aspartate aminotransferase-like (Major domain)"/>
    <property type="match status" value="1"/>
</dbReference>
<dbReference type="PANTHER" id="PTHR13693:SF102">
    <property type="entry name" value="2-AMINO-3-KETOBUTYRATE COENZYME A LIGASE, MITOCHONDRIAL"/>
    <property type="match status" value="1"/>
</dbReference>
<dbReference type="PROSITE" id="PS00599">
    <property type="entry name" value="AA_TRANSFER_CLASS_2"/>
    <property type="match status" value="1"/>
</dbReference>
<dbReference type="FunFam" id="3.40.640.10:FF:000006">
    <property type="entry name" value="5-aminolevulinate synthase, mitochondrial"/>
    <property type="match status" value="1"/>
</dbReference>
<dbReference type="AlphaFoldDB" id="A0A3B0YR99"/>
<dbReference type="NCBIfam" id="TIGR01822">
    <property type="entry name" value="2am3keto_CoA"/>
    <property type="match status" value="1"/>
</dbReference>
<comment type="similarity">
    <text evidence="2">Belongs to the class-II pyridoxal-phosphate-dependent aminotransferase family.</text>
</comment>
<reference evidence="7" key="1">
    <citation type="submission" date="2018-06" db="EMBL/GenBank/DDBJ databases">
        <authorList>
            <person name="Zhirakovskaya E."/>
        </authorList>
    </citation>
    <scope>NUCLEOTIDE SEQUENCE</scope>
</reference>
<dbReference type="CDD" id="cd06454">
    <property type="entry name" value="KBL_like"/>
    <property type="match status" value="1"/>
</dbReference>
<dbReference type="GO" id="GO:0016874">
    <property type="term" value="F:ligase activity"/>
    <property type="evidence" value="ECO:0007669"/>
    <property type="project" value="UniProtKB-KW"/>
</dbReference>
<proteinExistence type="inferred from homology"/>
<evidence type="ECO:0000259" key="6">
    <source>
        <dbReference type="Pfam" id="PF00155"/>
    </source>
</evidence>
<evidence type="ECO:0000256" key="1">
    <source>
        <dbReference type="ARBA" id="ARBA00001933"/>
    </source>
</evidence>
<evidence type="ECO:0000313" key="7">
    <source>
        <dbReference type="EMBL" id="VAW77762.1"/>
    </source>
</evidence>
<dbReference type="InterPro" id="IPR001917">
    <property type="entry name" value="Aminotrans_II_pyridoxalP_BS"/>
</dbReference>
<dbReference type="GO" id="GO:0030170">
    <property type="term" value="F:pyridoxal phosphate binding"/>
    <property type="evidence" value="ECO:0007669"/>
    <property type="project" value="InterPro"/>
</dbReference>
<dbReference type="SUPFAM" id="SSF53383">
    <property type="entry name" value="PLP-dependent transferases"/>
    <property type="match status" value="1"/>
</dbReference>
<dbReference type="InterPro" id="IPR004839">
    <property type="entry name" value="Aminotransferase_I/II_large"/>
</dbReference>
<dbReference type="FunFam" id="3.90.1150.10:FF:000004">
    <property type="entry name" value="2-amino-3-ketobutyrate coenzyme A ligase"/>
    <property type="match status" value="1"/>
</dbReference>
<dbReference type="Pfam" id="PF00155">
    <property type="entry name" value="Aminotran_1_2"/>
    <property type="match status" value="1"/>
</dbReference>
<dbReference type="NCBIfam" id="NF005394">
    <property type="entry name" value="PRK06939.1"/>
    <property type="match status" value="1"/>
</dbReference>
<feature type="domain" description="Aminotransferase class I/classII large" evidence="6">
    <location>
        <begin position="44"/>
        <end position="387"/>
    </location>
</feature>
<dbReference type="GO" id="GO:0005737">
    <property type="term" value="C:cytoplasm"/>
    <property type="evidence" value="ECO:0007669"/>
    <property type="project" value="UniProtKB-ARBA"/>
</dbReference>
<dbReference type="InterPro" id="IPR015422">
    <property type="entry name" value="PyrdxlP-dep_Trfase_small"/>
</dbReference>
<dbReference type="Gene3D" id="3.90.1150.10">
    <property type="entry name" value="Aspartate Aminotransferase, domain 1"/>
    <property type="match status" value="1"/>
</dbReference>
<evidence type="ECO:0000256" key="3">
    <source>
        <dbReference type="ARBA" id="ARBA00022679"/>
    </source>
</evidence>
<dbReference type="EC" id="2.3.1.29" evidence="7"/>
<evidence type="ECO:0000256" key="2">
    <source>
        <dbReference type="ARBA" id="ARBA00008392"/>
    </source>
</evidence>
<dbReference type="GO" id="GO:0008890">
    <property type="term" value="F:glycine C-acetyltransferase activity"/>
    <property type="evidence" value="ECO:0007669"/>
    <property type="project" value="UniProtKB-EC"/>
</dbReference>
<dbReference type="GO" id="GO:0006567">
    <property type="term" value="P:L-threonine catabolic process"/>
    <property type="evidence" value="ECO:0007669"/>
    <property type="project" value="InterPro"/>
</dbReference>
<dbReference type="InterPro" id="IPR011282">
    <property type="entry name" value="2am3keto_CoA_ligase"/>
</dbReference>
<keyword evidence="7" id="KW-0436">Ligase</keyword>
<dbReference type="PANTHER" id="PTHR13693">
    <property type="entry name" value="CLASS II AMINOTRANSFERASE/8-AMINO-7-OXONONANOATE SYNTHASE"/>
    <property type="match status" value="1"/>
</dbReference>
<name>A0A3B0YR99_9ZZZZ</name>
<keyword evidence="3 7" id="KW-0808">Transferase</keyword>
<protein>
    <submittedName>
        <fullName evidence="7">2-amino-3-ketobutyrate coenzyme A ligase</fullName>
        <ecNumber evidence="7">2.3.1.29</ecNumber>
    </submittedName>
</protein>
<dbReference type="EMBL" id="UOFK01000127">
    <property type="protein sequence ID" value="VAW77762.1"/>
    <property type="molecule type" value="Genomic_DNA"/>
</dbReference>
<accession>A0A3B0YR99</accession>
<evidence type="ECO:0000256" key="5">
    <source>
        <dbReference type="ARBA" id="ARBA00023315"/>
    </source>
</evidence>